<keyword evidence="2" id="KW-0472">Membrane</keyword>
<dbReference type="AlphaFoldDB" id="A0A3N4IB78"/>
<feature type="region of interest" description="Disordered" evidence="1">
    <location>
        <begin position="505"/>
        <end position="528"/>
    </location>
</feature>
<dbReference type="InterPro" id="IPR029058">
    <property type="entry name" value="AB_hydrolase_fold"/>
</dbReference>
<dbReference type="PANTHER" id="PTHR11005">
    <property type="entry name" value="LYSOSOMAL ACID LIPASE-RELATED"/>
    <property type="match status" value="1"/>
</dbReference>
<keyword evidence="5" id="KW-1185">Reference proteome</keyword>
<evidence type="ECO:0000313" key="4">
    <source>
        <dbReference type="EMBL" id="RPA81918.1"/>
    </source>
</evidence>
<accession>A0A3N4IB78</accession>
<dbReference type="OrthoDB" id="9974421at2759"/>
<protein>
    <submittedName>
        <fullName evidence="4">Alpha/beta-hydrolase</fullName>
    </submittedName>
</protein>
<sequence length="553" mass="62882">MARVPFIGRLFLAEYFAIFASFLFLIFESFIRACTVALPNPVIRFFYYHSRWIFNALAPTAQTTQHAGRLEKSNTQKVRDASGFVEMCEIWGYRAEEHVVRTEDGYLLGVHRVMKAGTKREDMKGRKVVYLHHGLLMNSEVWVCLLDKDSSLPFQLAELGYDVWLGNNRGNKYSKKHLFHSSNSPAFWDFSIDQFAMHDIPDSISYILKTTGSKTVSFIGFSQGTAQAFAALSISPLLNEQVDVMIGLGPAMNPAGKFRLLFQTTLVSCRELTHEPGLHQPIVDAFIRASPNVLYLLFGRKSILSSATFWQSILYPPLFVNIIDASVRLLFNWQTKNITLSQKIAAYAHLYSFTSVKSVVHWFQIIRNKCFQMYDDDLPSMVGLYGKNFYKVPSFPTKNISSPICLFYGGSDSLVDIQTMLKELPEGTQATEIPHYEHLDFLWAHDVHKLVHPHVIRTLEKYSKSGAGDLFPVSRTMLLQTPNHLLEATTEELPKGEVSLADYLTAPGSSDREGSSVGKEEKIKEILEWQQRPEDRKIEELERTKSRGSEEGY</sequence>
<name>A0A3N4IB78_ASCIM</name>
<evidence type="ECO:0000313" key="5">
    <source>
        <dbReference type="Proteomes" id="UP000275078"/>
    </source>
</evidence>
<keyword evidence="2" id="KW-1133">Transmembrane helix</keyword>
<dbReference type="GO" id="GO:0006629">
    <property type="term" value="P:lipid metabolic process"/>
    <property type="evidence" value="ECO:0007669"/>
    <property type="project" value="InterPro"/>
</dbReference>
<keyword evidence="4" id="KW-0378">Hydrolase</keyword>
<feature type="transmembrane region" description="Helical" evidence="2">
    <location>
        <begin position="12"/>
        <end position="31"/>
    </location>
</feature>
<dbReference type="Proteomes" id="UP000275078">
    <property type="component" value="Unassembled WGS sequence"/>
</dbReference>
<feature type="domain" description="Partial AB-hydrolase lipase" evidence="3">
    <location>
        <begin position="85"/>
        <end position="144"/>
    </location>
</feature>
<dbReference type="Pfam" id="PF04083">
    <property type="entry name" value="Abhydro_lipase"/>
    <property type="match status" value="1"/>
</dbReference>
<dbReference type="STRING" id="1160509.A0A3N4IB78"/>
<dbReference type="GO" id="GO:0016787">
    <property type="term" value="F:hydrolase activity"/>
    <property type="evidence" value="ECO:0007669"/>
    <property type="project" value="UniProtKB-KW"/>
</dbReference>
<evidence type="ECO:0000256" key="2">
    <source>
        <dbReference type="SAM" id="Phobius"/>
    </source>
</evidence>
<dbReference type="InterPro" id="IPR006693">
    <property type="entry name" value="AB_hydrolase_lipase"/>
</dbReference>
<reference evidence="4 5" key="1">
    <citation type="journal article" date="2018" name="Nat. Ecol. Evol.">
        <title>Pezizomycetes genomes reveal the molecular basis of ectomycorrhizal truffle lifestyle.</title>
        <authorList>
            <person name="Murat C."/>
            <person name="Payen T."/>
            <person name="Noel B."/>
            <person name="Kuo A."/>
            <person name="Morin E."/>
            <person name="Chen J."/>
            <person name="Kohler A."/>
            <person name="Krizsan K."/>
            <person name="Balestrini R."/>
            <person name="Da Silva C."/>
            <person name="Montanini B."/>
            <person name="Hainaut M."/>
            <person name="Levati E."/>
            <person name="Barry K.W."/>
            <person name="Belfiori B."/>
            <person name="Cichocki N."/>
            <person name="Clum A."/>
            <person name="Dockter R.B."/>
            <person name="Fauchery L."/>
            <person name="Guy J."/>
            <person name="Iotti M."/>
            <person name="Le Tacon F."/>
            <person name="Lindquist E.A."/>
            <person name="Lipzen A."/>
            <person name="Malagnac F."/>
            <person name="Mello A."/>
            <person name="Molinier V."/>
            <person name="Miyauchi S."/>
            <person name="Poulain J."/>
            <person name="Riccioni C."/>
            <person name="Rubini A."/>
            <person name="Sitrit Y."/>
            <person name="Splivallo R."/>
            <person name="Traeger S."/>
            <person name="Wang M."/>
            <person name="Zifcakova L."/>
            <person name="Wipf D."/>
            <person name="Zambonelli A."/>
            <person name="Paolocci F."/>
            <person name="Nowrousian M."/>
            <person name="Ottonello S."/>
            <person name="Baldrian P."/>
            <person name="Spatafora J.W."/>
            <person name="Henrissat B."/>
            <person name="Nagy L.G."/>
            <person name="Aury J.M."/>
            <person name="Wincker P."/>
            <person name="Grigoriev I.V."/>
            <person name="Bonfante P."/>
            <person name="Martin F.M."/>
        </authorList>
    </citation>
    <scope>NUCLEOTIDE SEQUENCE [LARGE SCALE GENOMIC DNA]</scope>
    <source>
        <strain evidence="4 5">RN42</strain>
    </source>
</reference>
<dbReference type="SUPFAM" id="SSF53474">
    <property type="entry name" value="alpha/beta-Hydrolases"/>
    <property type="match status" value="1"/>
</dbReference>
<evidence type="ECO:0000259" key="3">
    <source>
        <dbReference type="Pfam" id="PF04083"/>
    </source>
</evidence>
<proteinExistence type="predicted"/>
<evidence type="ECO:0000256" key="1">
    <source>
        <dbReference type="SAM" id="MobiDB-lite"/>
    </source>
</evidence>
<keyword evidence="2" id="KW-0812">Transmembrane</keyword>
<feature type="region of interest" description="Disordered" evidence="1">
    <location>
        <begin position="534"/>
        <end position="553"/>
    </location>
</feature>
<dbReference type="Gene3D" id="3.40.50.1820">
    <property type="entry name" value="alpha/beta hydrolase"/>
    <property type="match status" value="1"/>
</dbReference>
<feature type="compositionally biased region" description="Basic and acidic residues" evidence="1">
    <location>
        <begin position="510"/>
        <end position="528"/>
    </location>
</feature>
<gene>
    <name evidence="4" type="ORF">BJ508DRAFT_102309</name>
</gene>
<organism evidence="4 5">
    <name type="scientific">Ascobolus immersus RN42</name>
    <dbReference type="NCBI Taxonomy" id="1160509"/>
    <lineage>
        <taxon>Eukaryota</taxon>
        <taxon>Fungi</taxon>
        <taxon>Dikarya</taxon>
        <taxon>Ascomycota</taxon>
        <taxon>Pezizomycotina</taxon>
        <taxon>Pezizomycetes</taxon>
        <taxon>Pezizales</taxon>
        <taxon>Ascobolaceae</taxon>
        <taxon>Ascobolus</taxon>
    </lineage>
</organism>
<dbReference type="EMBL" id="ML119675">
    <property type="protein sequence ID" value="RPA81918.1"/>
    <property type="molecule type" value="Genomic_DNA"/>
</dbReference>